<feature type="signal peptide" evidence="6">
    <location>
        <begin position="1"/>
        <end position="24"/>
    </location>
</feature>
<feature type="chain" id="PRO_5022203453" description="Clip domain-containing protein" evidence="6">
    <location>
        <begin position="25"/>
        <end position="195"/>
    </location>
</feature>
<organism evidence="8 9">
    <name type="scientific">Tigriopus californicus</name>
    <name type="common">Marine copepod</name>
    <dbReference type="NCBI Taxonomy" id="6832"/>
    <lineage>
        <taxon>Eukaryota</taxon>
        <taxon>Metazoa</taxon>
        <taxon>Ecdysozoa</taxon>
        <taxon>Arthropoda</taxon>
        <taxon>Crustacea</taxon>
        <taxon>Multicrustacea</taxon>
        <taxon>Hexanauplia</taxon>
        <taxon>Copepoda</taxon>
        <taxon>Harpacticoida</taxon>
        <taxon>Harpacticidae</taxon>
        <taxon>Tigriopus</taxon>
    </lineage>
</organism>
<dbReference type="Proteomes" id="UP000318571">
    <property type="component" value="Chromosome 1"/>
</dbReference>
<evidence type="ECO:0000256" key="2">
    <source>
        <dbReference type="ARBA" id="ARBA00022729"/>
    </source>
</evidence>
<dbReference type="GO" id="GO:0008236">
    <property type="term" value="F:serine-type peptidase activity"/>
    <property type="evidence" value="ECO:0007669"/>
    <property type="project" value="UniProtKB-KW"/>
</dbReference>
<protein>
    <recommendedName>
        <fullName evidence="7">Clip domain-containing protein</fullName>
    </recommendedName>
</protein>
<dbReference type="OMA" id="CWKINER"/>
<evidence type="ECO:0000256" key="4">
    <source>
        <dbReference type="ARBA" id="ARBA00022825"/>
    </source>
</evidence>
<keyword evidence="1" id="KW-0645">Protease</keyword>
<feature type="domain" description="Clip" evidence="7">
    <location>
        <begin position="26"/>
        <end position="70"/>
    </location>
</feature>
<dbReference type="AlphaFoldDB" id="A0A553NTT7"/>
<evidence type="ECO:0000256" key="3">
    <source>
        <dbReference type="ARBA" id="ARBA00022801"/>
    </source>
</evidence>
<dbReference type="Gene3D" id="3.30.1640.30">
    <property type="match status" value="1"/>
</dbReference>
<evidence type="ECO:0000256" key="5">
    <source>
        <dbReference type="ARBA" id="ARBA00023157"/>
    </source>
</evidence>
<dbReference type="GO" id="GO:0006508">
    <property type="term" value="P:proteolysis"/>
    <property type="evidence" value="ECO:0007669"/>
    <property type="project" value="UniProtKB-KW"/>
</dbReference>
<comment type="caution">
    <text evidence="8">The sequence shown here is derived from an EMBL/GenBank/DDBJ whole genome shotgun (WGS) entry which is preliminary data.</text>
</comment>
<keyword evidence="5" id="KW-1015">Disulfide bond</keyword>
<evidence type="ECO:0000313" key="8">
    <source>
        <dbReference type="EMBL" id="TRY68847.1"/>
    </source>
</evidence>
<sequence length="195" mass="22520">MMTTRIEVWRILFWCLYLIVAIEAKSCVPIAECSPIYDLIRQIQSNQIPRYSTRPELIQRIRRLKCGTDPTNWESPQVWCQVTVSQQESFITRGALDTLGRALEDCEGSLRLSVIDPVRGALIFEMDAQRVNILSRWSNDLTPKFVTRFQVIGNCCWQLFEKSWQRGQSQILIPGFVGSPLFVPHSLRVTECPEE</sequence>
<name>A0A553NTT7_TIGCA</name>
<keyword evidence="9" id="KW-1185">Reference proteome</keyword>
<evidence type="ECO:0000256" key="1">
    <source>
        <dbReference type="ARBA" id="ARBA00022670"/>
    </source>
</evidence>
<dbReference type="InterPro" id="IPR038565">
    <property type="entry name" value="CLIP_sf"/>
</dbReference>
<reference evidence="8 9" key="1">
    <citation type="journal article" date="2018" name="Nat. Ecol. Evol.">
        <title>Genomic signatures of mitonuclear coevolution across populations of Tigriopus californicus.</title>
        <authorList>
            <person name="Barreto F.S."/>
            <person name="Watson E.T."/>
            <person name="Lima T.G."/>
            <person name="Willett C.S."/>
            <person name="Edmands S."/>
            <person name="Li W."/>
            <person name="Burton R.S."/>
        </authorList>
    </citation>
    <scope>NUCLEOTIDE SEQUENCE [LARGE SCALE GENOMIC DNA]</scope>
    <source>
        <strain evidence="8 9">San Diego</strain>
    </source>
</reference>
<proteinExistence type="predicted"/>
<keyword evidence="3" id="KW-0378">Hydrolase</keyword>
<evidence type="ECO:0000313" key="9">
    <source>
        <dbReference type="Proteomes" id="UP000318571"/>
    </source>
</evidence>
<gene>
    <name evidence="8" type="ORF">TCAL_14250</name>
</gene>
<dbReference type="EMBL" id="VCGU01000010">
    <property type="protein sequence ID" value="TRY68847.1"/>
    <property type="molecule type" value="Genomic_DNA"/>
</dbReference>
<evidence type="ECO:0000256" key="6">
    <source>
        <dbReference type="SAM" id="SignalP"/>
    </source>
</evidence>
<accession>A0A553NTT7</accession>
<dbReference type="Pfam" id="PF12032">
    <property type="entry name" value="CLIP"/>
    <property type="match status" value="1"/>
</dbReference>
<keyword evidence="2 6" id="KW-0732">Signal</keyword>
<keyword evidence="4" id="KW-0720">Serine protease</keyword>
<evidence type="ECO:0000259" key="7">
    <source>
        <dbReference type="Pfam" id="PF12032"/>
    </source>
</evidence>
<dbReference type="InterPro" id="IPR022700">
    <property type="entry name" value="CLIP"/>
</dbReference>